<dbReference type="Proteomes" id="UP000046187">
    <property type="component" value="Unassembled WGS sequence"/>
</dbReference>
<dbReference type="EMBL" id="CXOI01000006">
    <property type="protein sequence ID" value="CTP83285.1"/>
    <property type="molecule type" value="Genomic_DNA"/>
</dbReference>
<evidence type="ECO:0008006" key="3">
    <source>
        <dbReference type="Google" id="ProtNLM"/>
    </source>
</evidence>
<organism evidence="1 2">
    <name type="scientific">Xanthomonas graminis pv. arrhenatheri LMG 727</name>
    <dbReference type="NCBI Taxonomy" id="1195923"/>
    <lineage>
        <taxon>Bacteria</taxon>
        <taxon>Pseudomonadati</taxon>
        <taxon>Pseudomonadota</taxon>
        <taxon>Gammaproteobacteria</taxon>
        <taxon>Lysobacterales</taxon>
        <taxon>Lysobacteraceae</taxon>
        <taxon>Xanthomonas</taxon>
        <taxon>Xanthomonas translucens group</taxon>
        <taxon>Xanthomonas graminis</taxon>
    </lineage>
</organism>
<keyword evidence="2" id="KW-1185">Reference proteome</keyword>
<proteinExistence type="predicted"/>
<sequence>MNISIEPTAREGNARRQLSPAIRIPKVCNLIGGCGRSSLYELINRDPTFPRPFKLVPSANAPTLFLEDDVLEWLHARADAAKGQ</sequence>
<protein>
    <recommendedName>
        <fullName evidence="3">AlpA family phage regulatory protein</fullName>
    </recommendedName>
</protein>
<dbReference type="AlphaFoldDB" id="A0A0K2ZIU3"/>
<name>A0A0K2ZIU3_9XANT</name>
<dbReference type="RefSeq" id="WP_081004802.1">
    <property type="nucleotide sequence ID" value="NZ_CXOI01000006.1"/>
</dbReference>
<evidence type="ECO:0000313" key="2">
    <source>
        <dbReference type="Proteomes" id="UP000046187"/>
    </source>
</evidence>
<gene>
    <name evidence="1" type="ORF">XTALMG727_0581</name>
</gene>
<evidence type="ECO:0000313" key="1">
    <source>
        <dbReference type="EMBL" id="CTP83285.1"/>
    </source>
</evidence>
<reference evidence="2" key="1">
    <citation type="submission" date="2015-07" db="EMBL/GenBank/DDBJ databases">
        <authorList>
            <person name="Wibberg D."/>
        </authorList>
    </citation>
    <scope>NUCLEOTIDE SEQUENCE [LARGE SCALE GENOMIC DNA]</scope>
</reference>
<accession>A0A0K2ZIU3</accession>